<name>A0A6V8K1G4_9ACTN</name>
<organism evidence="1 2">
    <name type="scientific">Phytohabitans houttuyneae</name>
    <dbReference type="NCBI Taxonomy" id="1076126"/>
    <lineage>
        <taxon>Bacteria</taxon>
        <taxon>Bacillati</taxon>
        <taxon>Actinomycetota</taxon>
        <taxon>Actinomycetes</taxon>
        <taxon>Micromonosporales</taxon>
        <taxon>Micromonosporaceae</taxon>
    </lineage>
</organism>
<dbReference type="AlphaFoldDB" id="A0A6V8K1G4"/>
<gene>
    <name evidence="1" type="ORF">Phou_003080</name>
</gene>
<evidence type="ECO:0000313" key="1">
    <source>
        <dbReference type="EMBL" id="GFJ76128.1"/>
    </source>
</evidence>
<dbReference type="EMBL" id="BLPF01000001">
    <property type="protein sequence ID" value="GFJ76128.1"/>
    <property type="molecule type" value="Genomic_DNA"/>
</dbReference>
<reference evidence="1 2" key="1">
    <citation type="submission" date="2020-03" db="EMBL/GenBank/DDBJ databases">
        <title>Whole genome shotgun sequence of Phytohabitans houttuyneae NBRC 108639.</title>
        <authorList>
            <person name="Komaki H."/>
            <person name="Tamura T."/>
        </authorList>
    </citation>
    <scope>NUCLEOTIDE SEQUENCE [LARGE SCALE GENOMIC DNA]</scope>
    <source>
        <strain evidence="1 2">NBRC 108639</strain>
    </source>
</reference>
<sequence>MVGGRLEVVEVTPMEGGQDLLVRWAPGGSGGWEARYRFTYAAGLISVADLQYA</sequence>
<proteinExistence type="predicted"/>
<keyword evidence="2" id="KW-1185">Reference proteome</keyword>
<accession>A0A6V8K1G4</accession>
<dbReference type="RefSeq" id="WP_173052858.1">
    <property type="nucleotide sequence ID" value="NZ_BAABGO010000003.1"/>
</dbReference>
<comment type="caution">
    <text evidence="1">The sequence shown here is derived from an EMBL/GenBank/DDBJ whole genome shotgun (WGS) entry which is preliminary data.</text>
</comment>
<protein>
    <submittedName>
        <fullName evidence="1">Uncharacterized protein</fullName>
    </submittedName>
</protein>
<evidence type="ECO:0000313" key="2">
    <source>
        <dbReference type="Proteomes" id="UP000482800"/>
    </source>
</evidence>
<reference evidence="1 2" key="2">
    <citation type="submission" date="2020-03" db="EMBL/GenBank/DDBJ databases">
        <authorList>
            <person name="Ichikawa N."/>
            <person name="Kimura A."/>
            <person name="Kitahashi Y."/>
            <person name="Uohara A."/>
        </authorList>
    </citation>
    <scope>NUCLEOTIDE SEQUENCE [LARGE SCALE GENOMIC DNA]</scope>
    <source>
        <strain evidence="1 2">NBRC 108639</strain>
    </source>
</reference>
<dbReference type="Proteomes" id="UP000482800">
    <property type="component" value="Unassembled WGS sequence"/>
</dbReference>